<feature type="domain" description="Amine oxidase" evidence="12">
    <location>
        <begin position="15"/>
        <end position="481"/>
    </location>
</feature>
<evidence type="ECO:0000256" key="4">
    <source>
        <dbReference type="ARBA" id="ARBA00008310"/>
    </source>
</evidence>
<evidence type="ECO:0000313" key="13">
    <source>
        <dbReference type="EMBL" id="NBI28784.1"/>
    </source>
</evidence>
<keyword evidence="11" id="KW-0963">Cytoplasm</keyword>
<comment type="catalytic activity">
    <reaction evidence="1">
        <text>coproporphyrinogen III + 3 O2 = coproporphyrin III + 3 H2O2</text>
        <dbReference type="Rhea" id="RHEA:43436"/>
        <dbReference type="ChEBI" id="CHEBI:15379"/>
        <dbReference type="ChEBI" id="CHEBI:16240"/>
        <dbReference type="ChEBI" id="CHEBI:57309"/>
        <dbReference type="ChEBI" id="CHEBI:131725"/>
        <dbReference type="EC" id="1.3.3.15"/>
    </reaction>
    <physiologicalReaction direction="left-to-right" evidence="1">
        <dbReference type="Rhea" id="RHEA:43437"/>
    </physiologicalReaction>
</comment>
<dbReference type="SUPFAM" id="SSF54373">
    <property type="entry name" value="FAD-linked reductases, C-terminal domain"/>
    <property type="match status" value="1"/>
</dbReference>
<dbReference type="OrthoDB" id="9805195at2"/>
<comment type="pathway">
    <text evidence="3 11">Porphyrin-containing compound metabolism; protoheme biosynthesis.</text>
</comment>
<comment type="subcellular location">
    <subcellularLocation>
        <location evidence="11">Cytoplasm</location>
    </subcellularLocation>
</comment>
<evidence type="ECO:0000256" key="2">
    <source>
        <dbReference type="ARBA" id="ARBA00001974"/>
    </source>
</evidence>
<keyword evidence="14" id="KW-1185">Reference proteome</keyword>
<name>A0A6N9Q2F1_9BACL</name>
<dbReference type="GO" id="GO:0004729">
    <property type="term" value="F:oxygen-dependent protoporphyrinogen oxidase activity"/>
    <property type="evidence" value="ECO:0007669"/>
    <property type="project" value="UniProtKB-UniRule"/>
</dbReference>
<dbReference type="NCBIfam" id="TIGR00562">
    <property type="entry name" value="proto_IX_ox"/>
    <property type="match status" value="1"/>
</dbReference>
<dbReference type="UniPathway" id="UPA00252"/>
<dbReference type="PANTHER" id="PTHR42923:SF3">
    <property type="entry name" value="PROTOPORPHYRINOGEN OXIDASE"/>
    <property type="match status" value="1"/>
</dbReference>
<keyword evidence="7 11" id="KW-0285">Flavoprotein</keyword>
<dbReference type="Gene3D" id="1.10.3110.10">
    <property type="entry name" value="protoporphyrinogen ix oxidase, domain 3"/>
    <property type="match status" value="1"/>
</dbReference>
<keyword evidence="10 11" id="KW-0350">Heme biosynthesis</keyword>
<evidence type="ECO:0000256" key="3">
    <source>
        <dbReference type="ARBA" id="ARBA00004744"/>
    </source>
</evidence>
<evidence type="ECO:0000256" key="6">
    <source>
        <dbReference type="ARBA" id="ARBA00019046"/>
    </source>
</evidence>
<dbReference type="InterPro" id="IPR050464">
    <property type="entry name" value="Zeta_carotene_desat/Oxidored"/>
</dbReference>
<dbReference type="Proteomes" id="UP000448943">
    <property type="component" value="Unassembled WGS sequence"/>
</dbReference>
<dbReference type="RefSeq" id="WP_160645581.1">
    <property type="nucleotide sequence ID" value="NZ_SIJB01000018.1"/>
</dbReference>
<evidence type="ECO:0000256" key="11">
    <source>
        <dbReference type="RuleBase" id="RU364052"/>
    </source>
</evidence>
<dbReference type="Gene3D" id="3.90.660.20">
    <property type="entry name" value="Protoporphyrinogen oxidase, mitochondrial, domain 2"/>
    <property type="match status" value="1"/>
</dbReference>
<dbReference type="InterPro" id="IPR004572">
    <property type="entry name" value="Protoporphyrinogen_oxidase"/>
</dbReference>
<dbReference type="EMBL" id="SIJB01000018">
    <property type="protein sequence ID" value="NBI28784.1"/>
    <property type="molecule type" value="Genomic_DNA"/>
</dbReference>
<evidence type="ECO:0000256" key="10">
    <source>
        <dbReference type="ARBA" id="ARBA00023133"/>
    </source>
</evidence>
<evidence type="ECO:0000256" key="1">
    <source>
        <dbReference type="ARBA" id="ARBA00001755"/>
    </source>
</evidence>
<evidence type="ECO:0000256" key="7">
    <source>
        <dbReference type="ARBA" id="ARBA00022630"/>
    </source>
</evidence>
<dbReference type="AlphaFoldDB" id="A0A6N9Q2F1"/>
<organism evidence="13 14">
    <name type="scientific">Chengkuizengella marina</name>
    <dbReference type="NCBI Taxonomy" id="2507566"/>
    <lineage>
        <taxon>Bacteria</taxon>
        <taxon>Bacillati</taxon>
        <taxon>Bacillota</taxon>
        <taxon>Bacilli</taxon>
        <taxon>Bacillales</taxon>
        <taxon>Paenibacillaceae</taxon>
        <taxon>Chengkuizengella</taxon>
    </lineage>
</organism>
<protein>
    <recommendedName>
        <fullName evidence="6 11">Coproporphyrinogen III oxidase</fullName>
        <ecNumber evidence="5 11">1.3.3.15</ecNumber>
    </recommendedName>
</protein>
<keyword evidence="9 11" id="KW-0560">Oxidoreductase</keyword>
<comment type="similarity">
    <text evidence="4 11">Belongs to the protoporphyrinogen/coproporphyrinogen oxidase family. Coproporphyrinogen III oxidase subfamily.</text>
</comment>
<dbReference type="PANTHER" id="PTHR42923">
    <property type="entry name" value="PROTOPORPHYRINOGEN OXIDASE"/>
    <property type="match status" value="1"/>
</dbReference>
<dbReference type="GO" id="GO:0005737">
    <property type="term" value="C:cytoplasm"/>
    <property type="evidence" value="ECO:0007669"/>
    <property type="project" value="UniProtKB-SubCell"/>
</dbReference>
<dbReference type="InterPro" id="IPR036188">
    <property type="entry name" value="FAD/NAD-bd_sf"/>
</dbReference>
<reference evidence="13 14" key="1">
    <citation type="submission" date="2019-01" db="EMBL/GenBank/DDBJ databases">
        <title>Chengkuizengella sp. nov., isolated from deep-sea sediment of East Pacific Ocean.</title>
        <authorList>
            <person name="Yang J."/>
            <person name="Lai Q."/>
            <person name="Shao Z."/>
        </authorList>
    </citation>
    <scope>NUCLEOTIDE SEQUENCE [LARGE SCALE GENOMIC DNA]</scope>
    <source>
        <strain evidence="13 14">YPA3-1-1</strain>
    </source>
</reference>
<evidence type="ECO:0000313" key="14">
    <source>
        <dbReference type="Proteomes" id="UP000448943"/>
    </source>
</evidence>
<dbReference type="InterPro" id="IPR002937">
    <property type="entry name" value="Amino_oxidase"/>
</dbReference>
<evidence type="ECO:0000256" key="5">
    <source>
        <dbReference type="ARBA" id="ARBA00012402"/>
    </source>
</evidence>
<evidence type="ECO:0000256" key="8">
    <source>
        <dbReference type="ARBA" id="ARBA00022827"/>
    </source>
</evidence>
<dbReference type="Pfam" id="PF01593">
    <property type="entry name" value="Amino_oxidase"/>
    <property type="match status" value="1"/>
</dbReference>
<keyword evidence="8 11" id="KW-0274">FAD</keyword>
<evidence type="ECO:0000259" key="12">
    <source>
        <dbReference type="Pfam" id="PF01593"/>
    </source>
</evidence>
<dbReference type="SUPFAM" id="SSF51905">
    <property type="entry name" value="FAD/NAD(P)-binding domain"/>
    <property type="match status" value="1"/>
</dbReference>
<comment type="cofactor">
    <cofactor evidence="2 11">
        <name>FAD</name>
        <dbReference type="ChEBI" id="CHEBI:57692"/>
    </cofactor>
</comment>
<proteinExistence type="inferred from homology"/>
<comment type="function">
    <text evidence="11">Involved in coproporphyrin-dependent heme b biosynthesis. Catalyzes the oxidation of coproporphyrinogen III to coproporphyrin III.</text>
</comment>
<dbReference type="GO" id="GO:0006783">
    <property type="term" value="P:heme biosynthetic process"/>
    <property type="evidence" value="ECO:0007669"/>
    <property type="project" value="UniProtKB-UniRule"/>
</dbReference>
<sequence>MEKTPKKVTIVGGGISGLSTAFYMKKKFSEQGIPIEITIVEKDNRLGGKIQTWLRDEFVIERGPDSFLARKFPIIKISRELGIEDQLTATNPKAKKNYILHKGKFHLMPPGLILGIPTKMAPFMKTGLISFPGKLRAGMDLFLPRRSSSSDETLGGFLSRRLGKQVAENIAEPLLSGIYAGNPNKLSLKATFPQFRGIEQKYRSLILGMVNSRKQTPANGASAMPLPKIAQNSMFLTYKKGLNTLVDALVEELRNVKVITEQSVTKIKKLDSNHDLDETNIYEITLSNGEMIESDIIVLAIPPHLSADLFTDLNQVQQLKKIKYASVANVIMAFDKKDINHDMDGSGFVIPRKEGRFITACTWTSSKWLHTAPKGKILLRCYVGRSGEEAWKQLDDKQIIEKVQKEIEYLMGIKATPIFHKVTRLYHSMPQYPIEHLNIIGNARKQCTEHYPGIFLTGAGYEGVGIPDCVGQGEKTAEQVLQFVQ</sequence>
<accession>A0A6N9Q2F1</accession>
<comment type="caution">
    <text evidence="13">The sequence shown here is derived from an EMBL/GenBank/DDBJ whole genome shotgun (WGS) entry which is preliminary data.</text>
</comment>
<gene>
    <name evidence="13" type="primary">hemG</name>
    <name evidence="13" type="ORF">ERL59_07420</name>
</gene>
<dbReference type="Gene3D" id="3.50.50.60">
    <property type="entry name" value="FAD/NAD(P)-binding domain"/>
    <property type="match status" value="1"/>
</dbReference>
<evidence type="ECO:0000256" key="9">
    <source>
        <dbReference type="ARBA" id="ARBA00023002"/>
    </source>
</evidence>
<dbReference type="EC" id="1.3.3.15" evidence="5 11"/>